<reference evidence="2" key="1">
    <citation type="submission" date="2015-03" db="EMBL/GenBank/DDBJ databases">
        <authorList>
            <person name="Wibberg D."/>
        </authorList>
    </citation>
    <scope>NUCLEOTIDE SEQUENCE [LARGE SCALE GENOMIC DNA]</scope>
</reference>
<dbReference type="EMBL" id="LN831776">
    <property type="protein sequence ID" value="CQR55430.1"/>
    <property type="molecule type" value="Genomic_DNA"/>
</dbReference>
<evidence type="ECO:0000313" key="1">
    <source>
        <dbReference type="EMBL" id="CQR55430.1"/>
    </source>
</evidence>
<protein>
    <submittedName>
        <fullName evidence="1">Uncharacterized protein</fullName>
    </submittedName>
</protein>
<name>A0A0E4CWM6_9BACL</name>
<evidence type="ECO:0000313" key="2">
    <source>
        <dbReference type="Proteomes" id="UP000033163"/>
    </source>
</evidence>
<dbReference type="HOGENOM" id="CLU_2370212_0_0_9"/>
<sequence length="95" mass="11322">MNLKRLIERRYGVYCPNCGHELSIYSTFSSNKFAVKCNECKNGYIFERNNNQLLPSTQTDEIEKLWESDEYHEYYKGIPTSEAFMPNWLKKHSKD</sequence>
<gene>
    <name evidence="1" type="ORF">PRIO_3027</name>
</gene>
<dbReference type="RefSeq" id="WP_111502944.1">
    <property type="nucleotide sequence ID" value="NZ_LN831776.1"/>
</dbReference>
<accession>A0A0E4CWM6</accession>
<organism evidence="1 2">
    <name type="scientific">Paenibacillus riograndensis SBR5</name>
    <dbReference type="NCBI Taxonomy" id="1073571"/>
    <lineage>
        <taxon>Bacteria</taxon>
        <taxon>Bacillati</taxon>
        <taxon>Bacillota</taxon>
        <taxon>Bacilli</taxon>
        <taxon>Bacillales</taxon>
        <taxon>Paenibacillaceae</taxon>
        <taxon>Paenibacillus</taxon>
        <taxon>Paenibacillus sonchi group</taxon>
    </lineage>
</organism>
<dbReference type="PATRIC" id="fig|1073571.4.peg.3226"/>
<dbReference type="Proteomes" id="UP000033163">
    <property type="component" value="Chromosome I"/>
</dbReference>
<dbReference type="KEGG" id="pri:PRIO_3027"/>
<dbReference type="AlphaFoldDB" id="A0A0E4CWM6"/>
<proteinExistence type="predicted"/>